<reference evidence="2 3" key="1">
    <citation type="submission" date="2023-08" db="EMBL/GenBank/DDBJ databases">
        <authorList>
            <person name="Park J.-S."/>
        </authorList>
    </citation>
    <scope>NUCLEOTIDE SEQUENCE [LARGE SCALE GENOMIC DNA]</scope>
    <source>
        <strain evidence="2 3">2205SS18-9</strain>
    </source>
</reference>
<proteinExistence type="predicted"/>
<dbReference type="PANTHER" id="PTHR16320">
    <property type="entry name" value="SPHINGOMYELINASE FAMILY MEMBER"/>
    <property type="match status" value="1"/>
</dbReference>
<gene>
    <name evidence="2" type="ORF">Q5Y73_20495</name>
</gene>
<dbReference type="Pfam" id="PF22669">
    <property type="entry name" value="Exo_endo_phos2"/>
    <property type="match status" value="1"/>
</dbReference>
<keyword evidence="3" id="KW-1185">Reference proteome</keyword>
<name>A0ABT9J4S9_9BACL</name>
<feature type="domain" description="Inositol polyphosphate-related phosphatase" evidence="1">
    <location>
        <begin position="63"/>
        <end position="215"/>
    </location>
</feature>
<sequence length="564" mass="63915">MKKIYIILLCFILSSIIFFKPSTSIVKAQNVEGEFSLLTYNVAGLWDPVSSSNPATNTILISPKLNDYNIVLAQEDFNYHDDLIKKVNHPYLSSHSGTMGFGDGLSRMSNYPITDFKRVDWNDCNGIFDDANDCLTPKGFTFARHELSNGVYVDIYNLHADAGGSNDDKATRKKNFQQVLSKIEQWSDGNAVIVAGDFNSKYKDEGEVRQFTDAGFFDAWADIKNDGRIPDIGETGDRIDKIIYRSGDQLHLSVTDYAVPNSDFLDSDGKQLSDHKPVSALFNYKVSNIPLIGNFNAYKTIITTGETWDEQKVWKIQTKGEENFRQNVNYKVMENPKNSVYTFSVWLKADDEHTVTLRLRNKEKTEGGQQSFTITTDWKKYEITAPFEKNSESLSLYFYPAGYDFGSQGYVYASRVELKEKEQYLNSANDFTKDALNQWYTNTIVENTAEPGPIGGETTANIITPTKVNDSIYQHTEVDPEGKSYTFGIWLKADEPHQARIKIQNEDFSESENRVIEVTKDWQYFEVSMAFANSSDKVTVLLWPGDYNGSTDSVYAWGASLVEE</sequence>
<evidence type="ECO:0000313" key="3">
    <source>
        <dbReference type="Proteomes" id="UP001231941"/>
    </source>
</evidence>
<dbReference type="InterPro" id="IPR000300">
    <property type="entry name" value="IPPc"/>
</dbReference>
<dbReference type="SUPFAM" id="SSF49785">
    <property type="entry name" value="Galactose-binding domain-like"/>
    <property type="match status" value="2"/>
</dbReference>
<dbReference type="PANTHER" id="PTHR16320:SF1">
    <property type="entry name" value="SPHINGOMYELINASE DDB_G0288017"/>
    <property type="match status" value="1"/>
</dbReference>
<dbReference type="InterPro" id="IPR008979">
    <property type="entry name" value="Galactose-bd-like_sf"/>
</dbReference>
<organism evidence="2 3">
    <name type="scientific">Chengkuizengella axinellae</name>
    <dbReference type="NCBI Taxonomy" id="3064388"/>
    <lineage>
        <taxon>Bacteria</taxon>
        <taxon>Bacillati</taxon>
        <taxon>Bacillota</taxon>
        <taxon>Bacilli</taxon>
        <taxon>Bacillales</taxon>
        <taxon>Paenibacillaceae</taxon>
        <taxon>Chengkuizengella</taxon>
    </lineage>
</organism>
<dbReference type="InterPro" id="IPR038772">
    <property type="entry name" value="Sph/SMPD2-like"/>
</dbReference>
<accession>A0ABT9J4S9</accession>
<dbReference type="InterPro" id="IPR036691">
    <property type="entry name" value="Endo/exonu/phosph_ase_sf"/>
</dbReference>
<dbReference type="Proteomes" id="UP001231941">
    <property type="component" value="Unassembled WGS sequence"/>
</dbReference>
<dbReference type="EMBL" id="JAVAMP010000015">
    <property type="protein sequence ID" value="MDP5276478.1"/>
    <property type="molecule type" value="Genomic_DNA"/>
</dbReference>
<evidence type="ECO:0000313" key="2">
    <source>
        <dbReference type="EMBL" id="MDP5276478.1"/>
    </source>
</evidence>
<dbReference type="Gene3D" id="3.60.10.10">
    <property type="entry name" value="Endonuclease/exonuclease/phosphatase"/>
    <property type="match status" value="1"/>
</dbReference>
<dbReference type="RefSeq" id="WP_305993787.1">
    <property type="nucleotide sequence ID" value="NZ_JAVAMP010000015.1"/>
</dbReference>
<protein>
    <recommendedName>
        <fullName evidence="1">Inositol polyphosphate-related phosphatase domain-containing protein</fullName>
    </recommendedName>
</protein>
<evidence type="ECO:0000259" key="1">
    <source>
        <dbReference type="Pfam" id="PF22669"/>
    </source>
</evidence>
<comment type="caution">
    <text evidence="2">The sequence shown here is derived from an EMBL/GenBank/DDBJ whole genome shotgun (WGS) entry which is preliminary data.</text>
</comment>
<dbReference type="Gene3D" id="2.60.120.260">
    <property type="entry name" value="Galactose-binding domain-like"/>
    <property type="match status" value="2"/>
</dbReference>
<dbReference type="SUPFAM" id="SSF56219">
    <property type="entry name" value="DNase I-like"/>
    <property type="match status" value="1"/>
</dbReference>